<dbReference type="Proteomes" id="UP000425960">
    <property type="component" value="Chromosome"/>
</dbReference>
<proteinExistence type="predicted"/>
<evidence type="ECO:0000256" key="9">
    <source>
        <dbReference type="PIRNR" id="PIRNR000156"/>
    </source>
</evidence>
<dbReference type="PANTHER" id="PTHR43825:SF3">
    <property type="entry name" value="PYRUVATE DEHYDROGENASE E1 COMPONENT"/>
    <property type="match status" value="1"/>
</dbReference>
<dbReference type="PIRSF" id="PIRSF000156">
    <property type="entry name" value="Pyruvate_dh_E1"/>
    <property type="match status" value="1"/>
</dbReference>
<comment type="cofactor">
    <cofactor evidence="1 9">
        <name>thiamine diphosphate</name>
        <dbReference type="ChEBI" id="CHEBI:58937"/>
    </cofactor>
</comment>
<keyword evidence="6 9" id="KW-0786">Thiamine pyrophosphate</keyword>
<dbReference type="InterPro" id="IPR035807">
    <property type="entry name" value="PDC_E1_N"/>
</dbReference>
<protein>
    <recommendedName>
        <fullName evidence="4 9">Pyruvate dehydrogenase E1 component</fullName>
        <ecNumber evidence="3 9">1.2.4.1</ecNumber>
    </recommendedName>
</protein>
<feature type="binding site" evidence="10">
    <location>
        <position position="264"/>
    </location>
    <ligand>
        <name>Mg(2+)</name>
        <dbReference type="ChEBI" id="CHEBI:18420"/>
    </ligand>
</feature>
<dbReference type="NCBIfam" id="TIGR00759">
    <property type="entry name" value="aceE"/>
    <property type="match status" value="1"/>
</dbReference>
<dbReference type="Pfam" id="PF17831">
    <property type="entry name" value="PDH_E1_M"/>
    <property type="match status" value="1"/>
</dbReference>
<dbReference type="EMBL" id="AP021876">
    <property type="protein sequence ID" value="BBO84637.1"/>
    <property type="molecule type" value="Genomic_DNA"/>
</dbReference>
<feature type="domain" description="Transketolase-like C-terminal" evidence="13">
    <location>
        <begin position="715"/>
        <end position="850"/>
    </location>
</feature>
<evidence type="ECO:0000313" key="14">
    <source>
        <dbReference type="EMBL" id="BBO84637.1"/>
    </source>
</evidence>
<keyword evidence="10" id="KW-0479">Metal-binding</keyword>
<feature type="domain" description="Transketolase N-terminal" evidence="11">
    <location>
        <begin position="82"/>
        <end position="302"/>
    </location>
</feature>
<dbReference type="FunFam" id="3.40.50.970:FF:000011">
    <property type="entry name" value="Pyruvate dehydrogenase E1 component"/>
    <property type="match status" value="1"/>
</dbReference>
<evidence type="ECO:0000256" key="7">
    <source>
        <dbReference type="ARBA" id="ARBA00023317"/>
    </source>
</evidence>
<dbReference type="SUPFAM" id="SSF52922">
    <property type="entry name" value="TK C-terminal domain-like"/>
    <property type="match status" value="1"/>
</dbReference>
<evidence type="ECO:0000256" key="4">
    <source>
        <dbReference type="ARBA" id="ARBA00017172"/>
    </source>
</evidence>
<name>A0A5K7ZWJ3_9BACT</name>
<dbReference type="InterPro" id="IPR009014">
    <property type="entry name" value="Transketo_C/PFOR_II"/>
</dbReference>
<dbReference type="Gene3D" id="3.40.50.970">
    <property type="match status" value="2"/>
</dbReference>
<dbReference type="InterPro" id="IPR029061">
    <property type="entry name" value="THDP-binding"/>
</dbReference>
<keyword evidence="5 9" id="KW-0560">Oxidoreductase</keyword>
<evidence type="ECO:0000259" key="12">
    <source>
        <dbReference type="Pfam" id="PF17831"/>
    </source>
</evidence>
<dbReference type="AlphaFoldDB" id="A0A5K7ZWJ3"/>
<dbReference type="CDD" id="cd02017">
    <property type="entry name" value="TPP_E1_EcPDC_like"/>
    <property type="match status" value="1"/>
</dbReference>
<comment type="cofactor">
    <cofactor evidence="10">
        <name>Mg(2+)</name>
        <dbReference type="ChEBI" id="CHEBI:18420"/>
    </cofactor>
</comment>
<dbReference type="KEGG" id="dov:DSCO28_52030"/>
<dbReference type="PANTHER" id="PTHR43825">
    <property type="entry name" value="PYRUVATE DEHYDROGENASE E1 COMPONENT"/>
    <property type="match status" value="1"/>
</dbReference>
<dbReference type="Pfam" id="PF00456">
    <property type="entry name" value="Transketolase_N"/>
    <property type="match status" value="1"/>
</dbReference>
<reference evidence="14 15" key="1">
    <citation type="submission" date="2019-11" db="EMBL/GenBank/DDBJ databases">
        <title>Comparative genomics of hydrocarbon-degrading Desulfosarcina strains.</title>
        <authorList>
            <person name="Watanabe M."/>
            <person name="Kojima H."/>
            <person name="Fukui M."/>
        </authorList>
    </citation>
    <scope>NUCLEOTIDE SEQUENCE [LARGE SCALE GENOMIC DNA]</scope>
    <source>
        <strain evidence="14 15">28bB2T</strain>
    </source>
</reference>
<evidence type="ECO:0000256" key="10">
    <source>
        <dbReference type="PIRSR" id="PIRSR000156-1"/>
    </source>
</evidence>
<dbReference type="Pfam" id="PF22613">
    <property type="entry name" value="Transketolase_C_1"/>
    <property type="match status" value="1"/>
</dbReference>
<evidence type="ECO:0000256" key="5">
    <source>
        <dbReference type="ARBA" id="ARBA00023002"/>
    </source>
</evidence>
<evidence type="ECO:0000259" key="13">
    <source>
        <dbReference type="Pfam" id="PF22613"/>
    </source>
</evidence>
<dbReference type="RefSeq" id="WP_155324498.1">
    <property type="nucleotide sequence ID" value="NZ_AP021876.1"/>
</dbReference>
<dbReference type="InterPro" id="IPR051157">
    <property type="entry name" value="PDH/Transketolase"/>
</dbReference>
<dbReference type="GO" id="GO:0046872">
    <property type="term" value="F:metal ion binding"/>
    <property type="evidence" value="ECO:0007669"/>
    <property type="project" value="UniProtKB-KW"/>
</dbReference>
<dbReference type="InterPro" id="IPR004660">
    <property type="entry name" value="PDH_E1"/>
</dbReference>
<comment type="function">
    <text evidence="2 9">Component of the pyruvate dehydrogenase (PDH) complex, that catalyzes the overall conversion of pyruvate to acetyl-CoA and CO(2).</text>
</comment>
<keyword evidence="7 9" id="KW-0670">Pyruvate</keyword>
<dbReference type="InterPro" id="IPR005474">
    <property type="entry name" value="Transketolase_N"/>
</dbReference>
<dbReference type="SUPFAM" id="SSF52518">
    <property type="entry name" value="Thiamin diphosphate-binding fold (THDP-binding)"/>
    <property type="match status" value="2"/>
</dbReference>
<accession>A0A5K7ZWJ3</accession>
<dbReference type="Gene3D" id="3.40.50.920">
    <property type="match status" value="1"/>
</dbReference>
<organism evidence="14 15">
    <name type="scientific">Desulfosarcina ovata subsp. sediminis</name>
    <dbReference type="NCBI Taxonomy" id="885957"/>
    <lineage>
        <taxon>Bacteria</taxon>
        <taxon>Pseudomonadati</taxon>
        <taxon>Thermodesulfobacteriota</taxon>
        <taxon>Desulfobacteria</taxon>
        <taxon>Desulfobacterales</taxon>
        <taxon>Desulfosarcinaceae</taxon>
        <taxon>Desulfosarcina</taxon>
    </lineage>
</organism>
<dbReference type="GO" id="GO:0004739">
    <property type="term" value="F:pyruvate dehydrogenase (acetyl-transferring) activity"/>
    <property type="evidence" value="ECO:0007669"/>
    <property type="project" value="UniProtKB-EC"/>
</dbReference>
<comment type="catalytic activity">
    <reaction evidence="8 9">
        <text>N(6)-[(R)-lipoyl]-L-lysyl-[protein] + pyruvate + H(+) = N(6)-[(R)-S(8)-acetyldihydrolipoyl]-L-lysyl-[protein] + CO2</text>
        <dbReference type="Rhea" id="RHEA:19189"/>
        <dbReference type="Rhea" id="RHEA-COMP:10474"/>
        <dbReference type="Rhea" id="RHEA-COMP:10478"/>
        <dbReference type="ChEBI" id="CHEBI:15361"/>
        <dbReference type="ChEBI" id="CHEBI:15378"/>
        <dbReference type="ChEBI" id="CHEBI:16526"/>
        <dbReference type="ChEBI" id="CHEBI:83099"/>
        <dbReference type="ChEBI" id="CHEBI:83111"/>
        <dbReference type="EC" id="1.2.4.1"/>
    </reaction>
</comment>
<evidence type="ECO:0000256" key="2">
    <source>
        <dbReference type="ARBA" id="ARBA00003157"/>
    </source>
</evidence>
<dbReference type="InterPro" id="IPR041621">
    <property type="entry name" value="PDH_E1_M"/>
</dbReference>
<evidence type="ECO:0000256" key="3">
    <source>
        <dbReference type="ARBA" id="ARBA00012281"/>
    </source>
</evidence>
<feature type="domain" description="Pyruvate dehydrogenase E1 component middle" evidence="12">
    <location>
        <begin position="489"/>
        <end position="702"/>
    </location>
</feature>
<evidence type="ECO:0000256" key="8">
    <source>
        <dbReference type="ARBA" id="ARBA00051231"/>
    </source>
</evidence>
<gene>
    <name evidence="14" type="ORF">DSCO28_52030</name>
</gene>
<feature type="binding site" evidence="10">
    <location>
        <position position="234"/>
    </location>
    <ligand>
        <name>Mg(2+)</name>
        <dbReference type="ChEBI" id="CHEBI:18420"/>
    </ligand>
</feature>
<feature type="binding site" evidence="10">
    <location>
        <position position="266"/>
    </location>
    <ligand>
        <name>Mg(2+)</name>
        <dbReference type="ChEBI" id="CHEBI:18420"/>
    </ligand>
</feature>
<dbReference type="EC" id="1.2.4.1" evidence="3 9"/>
<keyword evidence="10" id="KW-0460">Magnesium</keyword>
<evidence type="ECO:0000256" key="6">
    <source>
        <dbReference type="ARBA" id="ARBA00023052"/>
    </source>
</evidence>
<evidence type="ECO:0000259" key="11">
    <source>
        <dbReference type="Pfam" id="PF00456"/>
    </source>
</evidence>
<sequence length="892" mass="99821">MTQTDTDAAVRAIVQENREWIESLDYIYQNQGPERVLELLRMLQVRAHQQGVQAHFSANTPYINTISADRQPAFPGSREIERRIKSIIRWNAMAMVVRANRQHAGIGGHISTFASSATLYEVGFNHFFRAKSAGHPGDIVFFQGHAAPGIYARAFLEGRISEPRMENFRRELAQGGGLSSYPHPYLMPDFWQFPTVSMGLSPIMAIYQARFNRYMEDRGIKPPDDRRVWAFLGDGETDEPETLGAITLAARERLDNLVFVINCNLQRLDGPVRGNGKIIQELEAAFRGAGWNAIKVIWGDDWDPLLAQDNQGLLVRRMEEVPDGQYQMYSVAGGAYIRKDFFGRYPELARMVENYTDEQLAKLRRGGHDPQKVYAAYQAAVKHKGSPTVILAKTIKGYGLGEAGEGRNVTHQQKKLNEAELRHFRSRFGIPVPDDRIQDAPFYRPDDDSEEIRYLKARRRSLGGFLPARSVSVPVFRPPAKSLYGEFLKGSDRREVATTMVMVTLLNKLLADRKIGRYIVPIVPDEARTFGMESLFRKIGIYSHMGQNYEPVDRSSLLYYREATDGQILEEGITEAGSMASFIAAGTAYSTFDINMVPFFFFYSMFGFQRIGDMIWAAGDVQARGFLLGATAGRTTLAGEGLQHQDGHSHVLALPNPSLLAYDPAFAFEIAVIVREGLRRMLEAGENLVYYLTIGNEFYAMPAMPKDAEAGILGGIYRFQAPGNPKAKASAHLLGSGAILNECLKAAERLESEYGVATTVWSVTSYKNLYRDAQDTDRWNRLHPGKPPRRSFLQRQTDGAAGVFVAASDYLKVLPESIARHLPGPLISLGTDGYGRSDTREALRDFFEVDARHIAFAALAGLAREKKIPMATVNKARRSLEIDPDRSNPLFV</sequence>
<dbReference type="InterPro" id="IPR055152">
    <property type="entry name" value="Transketolase-like_C_2"/>
</dbReference>
<evidence type="ECO:0000256" key="1">
    <source>
        <dbReference type="ARBA" id="ARBA00001964"/>
    </source>
</evidence>
<evidence type="ECO:0000313" key="15">
    <source>
        <dbReference type="Proteomes" id="UP000425960"/>
    </source>
</evidence>